<comment type="caution">
    <text evidence="4">The sequence shown here is derived from an EMBL/GenBank/DDBJ whole genome shotgun (WGS) entry which is preliminary data.</text>
</comment>
<keyword evidence="5" id="KW-1185">Reference proteome</keyword>
<dbReference type="InterPro" id="IPR036770">
    <property type="entry name" value="Ankyrin_rpt-contain_sf"/>
</dbReference>
<dbReference type="InterPro" id="IPR002110">
    <property type="entry name" value="Ankyrin_rpt"/>
</dbReference>
<dbReference type="Pfam" id="PF12796">
    <property type="entry name" value="Ank_2"/>
    <property type="match status" value="1"/>
</dbReference>
<feature type="region of interest" description="Disordered" evidence="3">
    <location>
        <begin position="365"/>
        <end position="396"/>
    </location>
</feature>
<name>A0AAV3Z4T4_9GAST</name>
<evidence type="ECO:0000256" key="3">
    <source>
        <dbReference type="SAM" id="MobiDB-lite"/>
    </source>
</evidence>
<evidence type="ECO:0000313" key="4">
    <source>
        <dbReference type="EMBL" id="GFN89732.1"/>
    </source>
</evidence>
<dbReference type="AlphaFoldDB" id="A0AAV3Z4T4"/>
<dbReference type="EMBL" id="BLXT01001947">
    <property type="protein sequence ID" value="GFN89732.1"/>
    <property type="molecule type" value="Genomic_DNA"/>
</dbReference>
<dbReference type="Gene3D" id="1.25.40.20">
    <property type="entry name" value="Ankyrin repeat-containing domain"/>
    <property type="match status" value="2"/>
</dbReference>
<organism evidence="4 5">
    <name type="scientific">Plakobranchus ocellatus</name>
    <dbReference type="NCBI Taxonomy" id="259542"/>
    <lineage>
        <taxon>Eukaryota</taxon>
        <taxon>Metazoa</taxon>
        <taxon>Spiralia</taxon>
        <taxon>Lophotrochozoa</taxon>
        <taxon>Mollusca</taxon>
        <taxon>Gastropoda</taxon>
        <taxon>Heterobranchia</taxon>
        <taxon>Euthyneura</taxon>
        <taxon>Panpulmonata</taxon>
        <taxon>Sacoglossa</taxon>
        <taxon>Placobranchoidea</taxon>
        <taxon>Plakobranchidae</taxon>
        <taxon>Plakobranchus</taxon>
    </lineage>
</organism>
<evidence type="ECO:0000313" key="5">
    <source>
        <dbReference type="Proteomes" id="UP000735302"/>
    </source>
</evidence>
<dbReference type="PANTHER" id="PTHR24198:SF165">
    <property type="entry name" value="ANKYRIN REPEAT-CONTAINING PROTEIN-RELATED"/>
    <property type="match status" value="1"/>
</dbReference>
<evidence type="ECO:0000256" key="1">
    <source>
        <dbReference type="ARBA" id="ARBA00022737"/>
    </source>
</evidence>
<reference evidence="4 5" key="1">
    <citation type="journal article" date="2021" name="Elife">
        <title>Chloroplast acquisition without the gene transfer in kleptoplastic sea slugs, Plakobranchus ocellatus.</title>
        <authorList>
            <person name="Maeda T."/>
            <person name="Takahashi S."/>
            <person name="Yoshida T."/>
            <person name="Shimamura S."/>
            <person name="Takaki Y."/>
            <person name="Nagai Y."/>
            <person name="Toyoda A."/>
            <person name="Suzuki Y."/>
            <person name="Arimoto A."/>
            <person name="Ishii H."/>
            <person name="Satoh N."/>
            <person name="Nishiyama T."/>
            <person name="Hasebe M."/>
            <person name="Maruyama T."/>
            <person name="Minagawa J."/>
            <person name="Obokata J."/>
            <person name="Shigenobu S."/>
        </authorList>
    </citation>
    <scope>NUCLEOTIDE SEQUENCE [LARGE SCALE GENOMIC DNA]</scope>
</reference>
<gene>
    <name evidence="4" type="ORF">PoB_001623800</name>
</gene>
<dbReference type="Proteomes" id="UP000735302">
    <property type="component" value="Unassembled WGS sequence"/>
</dbReference>
<keyword evidence="2" id="KW-0040">ANK repeat</keyword>
<dbReference type="PANTHER" id="PTHR24198">
    <property type="entry name" value="ANKYRIN REPEAT AND PROTEIN KINASE DOMAIN-CONTAINING PROTEIN"/>
    <property type="match status" value="1"/>
</dbReference>
<sequence length="465" mass="52989">MATVVQAKIGTFLREYKQTEISRTRQQQQELDDGLVQAAFSGDLNLVQWYLAKGASCEYWQDAQFEDPNIEEHLFRSSALLVACQRGHIDVVINLYKNIINESIQQRLREGLHNYWAILVETLKNRNLIHGRNTVVDDNGREINVDFDPFLRPYNFLDNIPLLKYLIDCGADVNVKGRGSKTLLMKAATSPHYADALRILLEAGADPDIKYRQYYSALVCAARSKNADAMRTLLEFGASLEYPTTELFVSDFSSNPSARMVNHALVWCVALGHIREAQVLVQWGARPSMIPHYLLYVINIIDFSHLNQSTDCISFLQLAFYRVQPEIVRYFLEINFFSQHDITALSQDEDLLSWQLTAADLEREREAAKSHQTNSSDDNVQERKENGVEHAVPPADPTKYPANETLRLLREFSSQPRSLFSLSIVCVRQTFGTDIFSIKDVAHLESSLHLPRPLIKSILYSNSCI</sequence>
<dbReference type="SMART" id="SM00248">
    <property type="entry name" value="ANK"/>
    <property type="match status" value="6"/>
</dbReference>
<dbReference type="SUPFAM" id="SSF48403">
    <property type="entry name" value="Ankyrin repeat"/>
    <property type="match status" value="1"/>
</dbReference>
<proteinExistence type="predicted"/>
<keyword evidence="1" id="KW-0677">Repeat</keyword>
<evidence type="ECO:0000256" key="2">
    <source>
        <dbReference type="ARBA" id="ARBA00023043"/>
    </source>
</evidence>
<protein>
    <submittedName>
        <fullName evidence="4">Ankyrin repeat protein</fullName>
    </submittedName>
</protein>
<accession>A0AAV3Z4T4</accession>